<dbReference type="AlphaFoldDB" id="A0A9D4RKB0"/>
<evidence type="ECO:0000313" key="2">
    <source>
        <dbReference type="Proteomes" id="UP000828390"/>
    </source>
</evidence>
<dbReference type="EMBL" id="JAIWYP010000002">
    <property type="protein sequence ID" value="KAH3871906.1"/>
    <property type="molecule type" value="Genomic_DNA"/>
</dbReference>
<sequence length="55" mass="6434">MTLLITEVTWNLSDFLLEDLTVVQMRSVQVLIPFLGPEILSETDMFTNYQRRNTT</sequence>
<reference evidence="1" key="2">
    <citation type="submission" date="2020-11" db="EMBL/GenBank/DDBJ databases">
        <authorList>
            <person name="McCartney M.A."/>
            <person name="Auch B."/>
            <person name="Kono T."/>
            <person name="Mallez S."/>
            <person name="Becker A."/>
            <person name="Gohl D.M."/>
            <person name="Silverstein K.A.T."/>
            <person name="Koren S."/>
            <person name="Bechman K.B."/>
            <person name="Herman A."/>
            <person name="Abrahante J.E."/>
            <person name="Garbe J."/>
        </authorList>
    </citation>
    <scope>NUCLEOTIDE SEQUENCE</scope>
    <source>
        <strain evidence="1">Duluth1</strain>
        <tissue evidence="1">Whole animal</tissue>
    </source>
</reference>
<comment type="caution">
    <text evidence="1">The sequence shown here is derived from an EMBL/GenBank/DDBJ whole genome shotgun (WGS) entry which is preliminary data.</text>
</comment>
<keyword evidence="2" id="KW-1185">Reference proteome</keyword>
<evidence type="ECO:0000313" key="1">
    <source>
        <dbReference type="EMBL" id="KAH3871906.1"/>
    </source>
</evidence>
<protein>
    <submittedName>
        <fullName evidence="1">Uncharacterized protein</fullName>
    </submittedName>
</protein>
<reference evidence="1" key="1">
    <citation type="journal article" date="2019" name="bioRxiv">
        <title>The Genome of the Zebra Mussel, Dreissena polymorpha: A Resource for Invasive Species Research.</title>
        <authorList>
            <person name="McCartney M.A."/>
            <person name="Auch B."/>
            <person name="Kono T."/>
            <person name="Mallez S."/>
            <person name="Zhang Y."/>
            <person name="Obille A."/>
            <person name="Becker A."/>
            <person name="Abrahante J.E."/>
            <person name="Garbe J."/>
            <person name="Badalamenti J.P."/>
            <person name="Herman A."/>
            <person name="Mangelson H."/>
            <person name="Liachko I."/>
            <person name="Sullivan S."/>
            <person name="Sone E.D."/>
            <person name="Koren S."/>
            <person name="Silverstein K.A.T."/>
            <person name="Beckman K.B."/>
            <person name="Gohl D.M."/>
        </authorList>
    </citation>
    <scope>NUCLEOTIDE SEQUENCE</scope>
    <source>
        <strain evidence="1">Duluth1</strain>
        <tissue evidence="1">Whole animal</tissue>
    </source>
</reference>
<gene>
    <name evidence="1" type="ORF">DPMN_035121</name>
</gene>
<name>A0A9D4RKB0_DREPO</name>
<dbReference type="Proteomes" id="UP000828390">
    <property type="component" value="Unassembled WGS sequence"/>
</dbReference>
<proteinExistence type="predicted"/>
<accession>A0A9D4RKB0</accession>
<organism evidence="1 2">
    <name type="scientific">Dreissena polymorpha</name>
    <name type="common">Zebra mussel</name>
    <name type="synonym">Mytilus polymorpha</name>
    <dbReference type="NCBI Taxonomy" id="45954"/>
    <lineage>
        <taxon>Eukaryota</taxon>
        <taxon>Metazoa</taxon>
        <taxon>Spiralia</taxon>
        <taxon>Lophotrochozoa</taxon>
        <taxon>Mollusca</taxon>
        <taxon>Bivalvia</taxon>
        <taxon>Autobranchia</taxon>
        <taxon>Heteroconchia</taxon>
        <taxon>Euheterodonta</taxon>
        <taxon>Imparidentia</taxon>
        <taxon>Neoheterodontei</taxon>
        <taxon>Myida</taxon>
        <taxon>Dreissenoidea</taxon>
        <taxon>Dreissenidae</taxon>
        <taxon>Dreissena</taxon>
    </lineage>
</organism>